<dbReference type="Pfam" id="PF01368">
    <property type="entry name" value="DHH"/>
    <property type="match status" value="1"/>
</dbReference>
<organism evidence="2 3">
    <name type="scientific">Candidatus Komeilibacteria bacterium RIFCSPLOWO2_02_FULL_48_11</name>
    <dbReference type="NCBI Taxonomy" id="1798553"/>
    <lineage>
        <taxon>Bacteria</taxon>
        <taxon>Candidatus Komeiliibacteriota</taxon>
    </lineage>
</organism>
<accession>A0A1G2BQQ6</accession>
<dbReference type="STRING" id="1798553.A3H70_00195"/>
<dbReference type="Gene3D" id="3.90.1640.10">
    <property type="entry name" value="inorganic pyrophosphatase (n-terminal core)"/>
    <property type="match status" value="2"/>
</dbReference>
<dbReference type="AlphaFoldDB" id="A0A1G2BQQ6"/>
<dbReference type="InterPro" id="IPR001667">
    <property type="entry name" value="DDH_dom"/>
</dbReference>
<feature type="domain" description="DDH" evidence="1">
    <location>
        <begin position="19"/>
        <end position="214"/>
    </location>
</feature>
<evidence type="ECO:0000313" key="3">
    <source>
        <dbReference type="Proteomes" id="UP000178109"/>
    </source>
</evidence>
<sequence>MSLEPIQQILTNLGQKKHFLITTRANPSGDSLAAALAFYLLAKKQGKQASIAIDNAALGLTHKCAFLPGYGAIVPTVATSGKVLVEFELAGNNIRGLTYKVKDNKLVITITPMEKNLRLPLPAIKEHTYPYDLIIVVDTPDLESLGRIYDEHTAFFYEAPIINIDHQADNEHFGELNLVELTAVATTEVIFNLIEVWQKDLIDADIATCLLLGIISESNSFQSTNITPRTLSIASELIARGGRRDQVIAELYGNKPISTLQLWGRALAALRTEPECALLWSAVTNDDFEATSTTEQDLRSIIDDLLTHAPAAKVVVLLYPRGAFLQAIIHTHRPSFDLRKIFSPLNPAGTRNFIECQITSPSPTEAIAVIKQTLTSRAPRDELMPKF</sequence>
<reference evidence="2 3" key="1">
    <citation type="journal article" date="2016" name="Nat. Commun.">
        <title>Thousands of microbial genomes shed light on interconnected biogeochemical processes in an aquifer system.</title>
        <authorList>
            <person name="Anantharaman K."/>
            <person name="Brown C.T."/>
            <person name="Hug L.A."/>
            <person name="Sharon I."/>
            <person name="Castelle C.J."/>
            <person name="Probst A.J."/>
            <person name="Thomas B.C."/>
            <person name="Singh A."/>
            <person name="Wilkins M.J."/>
            <person name="Karaoz U."/>
            <person name="Brodie E.L."/>
            <person name="Williams K.H."/>
            <person name="Hubbard S.S."/>
            <person name="Banfield J.F."/>
        </authorList>
    </citation>
    <scope>NUCLEOTIDE SEQUENCE [LARGE SCALE GENOMIC DNA]</scope>
</reference>
<dbReference type="InterPro" id="IPR038763">
    <property type="entry name" value="DHH_sf"/>
</dbReference>
<dbReference type="EMBL" id="MHKO01000047">
    <property type="protein sequence ID" value="OGY91431.1"/>
    <property type="molecule type" value="Genomic_DNA"/>
</dbReference>
<evidence type="ECO:0000259" key="1">
    <source>
        <dbReference type="Pfam" id="PF01368"/>
    </source>
</evidence>
<dbReference type="PANTHER" id="PTHR47618">
    <property type="entry name" value="BIFUNCTIONAL OLIGORIBONUCLEASE AND PAP PHOSPHATASE NRNA"/>
    <property type="match status" value="1"/>
</dbReference>
<evidence type="ECO:0000313" key="2">
    <source>
        <dbReference type="EMBL" id="OGY91431.1"/>
    </source>
</evidence>
<proteinExistence type="predicted"/>
<gene>
    <name evidence="2" type="ORF">A3H70_00195</name>
</gene>
<name>A0A1G2BQQ6_9BACT</name>
<dbReference type="Gene3D" id="3.10.310.30">
    <property type="match status" value="1"/>
</dbReference>
<dbReference type="PANTHER" id="PTHR47618:SF1">
    <property type="entry name" value="BIFUNCTIONAL OLIGORIBONUCLEASE AND PAP PHOSPHATASE NRNA"/>
    <property type="match status" value="1"/>
</dbReference>
<dbReference type="SUPFAM" id="SSF64182">
    <property type="entry name" value="DHH phosphoesterases"/>
    <property type="match status" value="1"/>
</dbReference>
<comment type="caution">
    <text evidence="2">The sequence shown here is derived from an EMBL/GenBank/DDBJ whole genome shotgun (WGS) entry which is preliminary data.</text>
</comment>
<dbReference type="Proteomes" id="UP000178109">
    <property type="component" value="Unassembled WGS sequence"/>
</dbReference>
<protein>
    <recommendedName>
        <fullName evidence="1">DDH domain-containing protein</fullName>
    </recommendedName>
</protein>
<dbReference type="InterPro" id="IPR051319">
    <property type="entry name" value="Oligoribo/pAp-PDE_c-di-AMP_PDE"/>
</dbReference>